<dbReference type="GO" id="GO:0005829">
    <property type="term" value="C:cytosol"/>
    <property type="evidence" value="ECO:0007669"/>
    <property type="project" value="TreeGrafter"/>
</dbReference>
<organism evidence="11 12">
    <name type="scientific">Cerrena zonata</name>
    <dbReference type="NCBI Taxonomy" id="2478898"/>
    <lineage>
        <taxon>Eukaryota</taxon>
        <taxon>Fungi</taxon>
        <taxon>Dikarya</taxon>
        <taxon>Basidiomycota</taxon>
        <taxon>Agaricomycotina</taxon>
        <taxon>Agaricomycetes</taxon>
        <taxon>Polyporales</taxon>
        <taxon>Cerrenaceae</taxon>
        <taxon>Cerrena</taxon>
    </lineage>
</organism>
<keyword evidence="8" id="KW-0862">Zinc</keyword>
<dbReference type="GO" id="GO:0016579">
    <property type="term" value="P:protein deubiquitination"/>
    <property type="evidence" value="ECO:0007669"/>
    <property type="project" value="TreeGrafter"/>
</dbReference>
<evidence type="ECO:0000313" key="12">
    <source>
        <dbReference type="Proteomes" id="UP001385951"/>
    </source>
</evidence>
<dbReference type="EMBL" id="JASBNA010000042">
    <property type="protein sequence ID" value="KAK7681308.1"/>
    <property type="molecule type" value="Genomic_DNA"/>
</dbReference>
<comment type="subcellular location">
    <subcellularLocation>
        <location evidence="9">Cytoplasm</location>
    </subcellularLocation>
</comment>
<evidence type="ECO:0000256" key="2">
    <source>
        <dbReference type="ARBA" id="ARBA00022670"/>
    </source>
</evidence>
<gene>
    <name evidence="11" type="ORF">QCA50_015695</name>
</gene>
<dbReference type="Pfam" id="PF21403">
    <property type="entry name" value="OTU1_UBXL"/>
    <property type="match status" value="1"/>
</dbReference>
<dbReference type="Proteomes" id="UP001385951">
    <property type="component" value="Unassembled WGS sequence"/>
</dbReference>
<keyword evidence="3" id="KW-0479">Metal-binding</keyword>
<keyword evidence="7 9" id="KW-0788">Thiol protease</keyword>
<dbReference type="Gene3D" id="3.10.20.90">
    <property type="entry name" value="Phosphatidylinositol 3-kinase Catalytic Subunit, Chain A, domain 1"/>
    <property type="match status" value="1"/>
</dbReference>
<keyword evidence="2" id="KW-0645">Protease</keyword>
<dbReference type="SUPFAM" id="SSF54001">
    <property type="entry name" value="Cysteine proteinases"/>
    <property type="match status" value="1"/>
</dbReference>
<dbReference type="PROSITE" id="PS50802">
    <property type="entry name" value="OTU"/>
    <property type="match status" value="1"/>
</dbReference>
<sequence length="370" mass="41721">MVKFMESVEKYKQMEQIKSENKKEYDEAINQRKDNLDAIITGSLSKMRIRLKSPHGNAIVSLSETDERVETVFKDVIAPNNAELFKDQTVVAIKSGFPPKPIDLQAKLGEVIQNGDQLILELAGQTAADPTTPQSKQKKVATETEQLVNKLEIPSISIPDIDQYLILRNIPDDNSCMFNAIAYALGKPFDYSQDLRLVVSNEISQDPITYNEIILGRSNDNYCSWISKKDSWGGAIELGILLKTLNLRINCIDIELGNFIKFEDESSNPTNFINLIYSGVHYDLLVTNPTLSVDHKDKSSDLGKWSIDFEPVINQYSNKLVKLLQLRNYTTNTTTFRVRCLQCYQVLVGETGASKHANDTGHYNFGEVDK</sequence>
<dbReference type="GO" id="GO:0036503">
    <property type="term" value="P:ERAD pathway"/>
    <property type="evidence" value="ECO:0007669"/>
    <property type="project" value="TreeGrafter"/>
</dbReference>
<evidence type="ECO:0000256" key="3">
    <source>
        <dbReference type="ARBA" id="ARBA00022723"/>
    </source>
</evidence>
<feature type="domain" description="OTU" evidence="10">
    <location>
        <begin position="165"/>
        <end position="288"/>
    </location>
</feature>
<dbReference type="InterPro" id="IPR038765">
    <property type="entry name" value="Papain-like_cys_pep_sf"/>
</dbReference>
<evidence type="ECO:0000256" key="8">
    <source>
        <dbReference type="ARBA" id="ARBA00022833"/>
    </source>
</evidence>
<dbReference type="PANTHER" id="PTHR13312">
    <property type="entry name" value="HIV-INDUCED PROTEIN-7-LIKE PROTEASE"/>
    <property type="match status" value="1"/>
</dbReference>
<dbReference type="Pfam" id="PF24560">
    <property type="entry name" value="zf-C2H2_OTU1_C"/>
    <property type="match status" value="1"/>
</dbReference>
<name>A0AAW0FHZ5_9APHY</name>
<keyword evidence="12" id="KW-1185">Reference proteome</keyword>
<evidence type="ECO:0000256" key="4">
    <source>
        <dbReference type="ARBA" id="ARBA00022771"/>
    </source>
</evidence>
<dbReference type="InterPro" id="IPR003323">
    <property type="entry name" value="OTU_dom"/>
</dbReference>
<keyword evidence="5 9" id="KW-0833">Ubl conjugation pathway</keyword>
<dbReference type="GO" id="GO:0005634">
    <property type="term" value="C:nucleus"/>
    <property type="evidence" value="ECO:0007669"/>
    <property type="project" value="TreeGrafter"/>
</dbReference>
<evidence type="ECO:0000256" key="9">
    <source>
        <dbReference type="RuleBase" id="RU367104"/>
    </source>
</evidence>
<dbReference type="InterPro" id="IPR057766">
    <property type="entry name" value="Znf-C2H2_OTU1-like_C"/>
</dbReference>
<dbReference type="Gene3D" id="3.90.70.80">
    <property type="match status" value="1"/>
</dbReference>
<evidence type="ECO:0000313" key="11">
    <source>
        <dbReference type="EMBL" id="KAK7681308.1"/>
    </source>
</evidence>
<dbReference type="AlphaFoldDB" id="A0AAW0FHZ5"/>
<evidence type="ECO:0000256" key="7">
    <source>
        <dbReference type="ARBA" id="ARBA00022807"/>
    </source>
</evidence>
<evidence type="ECO:0000256" key="1">
    <source>
        <dbReference type="ARBA" id="ARBA00000707"/>
    </source>
</evidence>
<dbReference type="GO" id="GO:0030968">
    <property type="term" value="P:endoplasmic reticulum unfolded protein response"/>
    <property type="evidence" value="ECO:0007669"/>
    <property type="project" value="TreeGrafter"/>
</dbReference>
<proteinExistence type="predicted"/>
<evidence type="ECO:0000256" key="6">
    <source>
        <dbReference type="ARBA" id="ARBA00022801"/>
    </source>
</evidence>
<comment type="caution">
    <text evidence="11">The sequence shown here is derived from an EMBL/GenBank/DDBJ whole genome shotgun (WGS) entry which is preliminary data.</text>
</comment>
<keyword evidence="4" id="KW-0863">Zinc-finger</keyword>
<comment type="catalytic activity">
    <reaction evidence="1 9">
        <text>Thiol-dependent hydrolysis of ester, thioester, amide, peptide and isopeptide bonds formed by the C-terminal Gly of ubiquitin (a 76-residue protein attached to proteins as an intracellular targeting signal).</text>
        <dbReference type="EC" id="3.4.19.12"/>
    </reaction>
</comment>
<reference evidence="11 12" key="1">
    <citation type="submission" date="2022-09" db="EMBL/GenBank/DDBJ databases">
        <authorList>
            <person name="Palmer J.M."/>
        </authorList>
    </citation>
    <scope>NUCLEOTIDE SEQUENCE [LARGE SCALE GENOMIC DNA]</scope>
    <source>
        <strain evidence="11 12">DSM 7382</strain>
    </source>
</reference>
<dbReference type="CDD" id="cd22745">
    <property type="entry name" value="OTU_OTU1"/>
    <property type="match status" value="1"/>
</dbReference>
<dbReference type="EC" id="3.4.19.12" evidence="9"/>
<dbReference type="PANTHER" id="PTHR13312:SF0">
    <property type="entry name" value="UBIQUITIN THIOESTERASE OTU1"/>
    <property type="match status" value="1"/>
</dbReference>
<keyword evidence="9" id="KW-0963">Cytoplasm</keyword>
<dbReference type="Pfam" id="PF02338">
    <property type="entry name" value="OTU"/>
    <property type="match status" value="1"/>
</dbReference>
<accession>A0AAW0FHZ5</accession>
<dbReference type="GO" id="GO:0004843">
    <property type="term" value="F:cysteine-type deubiquitinase activity"/>
    <property type="evidence" value="ECO:0007669"/>
    <property type="project" value="UniProtKB-UniRule"/>
</dbReference>
<keyword evidence="6 9" id="KW-0378">Hydrolase</keyword>
<evidence type="ECO:0000256" key="5">
    <source>
        <dbReference type="ARBA" id="ARBA00022786"/>
    </source>
</evidence>
<dbReference type="InterPro" id="IPR048857">
    <property type="entry name" value="OTU1_Ubl"/>
</dbReference>
<evidence type="ECO:0000259" key="10">
    <source>
        <dbReference type="PROSITE" id="PS50802"/>
    </source>
</evidence>
<comment type="function">
    <text evidence="9">Hydrolase that can remove conjugated ubiquitin from proteins and may therefore play an important regulatory role at the level of protein turnover by preventing degradation.</text>
</comment>
<protein>
    <recommendedName>
        <fullName evidence="9">Ubiquitin thioesterase OTU</fullName>
        <ecNumber evidence="9">3.4.19.12</ecNumber>
    </recommendedName>
</protein>